<dbReference type="AlphaFoldDB" id="A0A9P4PXX3"/>
<evidence type="ECO:0000313" key="2">
    <source>
        <dbReference type="Proteomes" id="UP000799441"/>
    </source>
</evidence>
<proteinExistence type="predicted"/>
<dbReference type="Proteomes" id="UP000799441">
    <property type="component" value="Unassembled WGS sequence"/>
</dbReference>
<keyword evidence="2" id="KW-1185">Reference proteome</keyword>
<accession>A0A9P4PXX3</accession>
<dbReference type="InterPro" id="IPR043502">
    <property type="entry name" value="DNA/RNA_pol_sf"/>
</dbReference>
<evidence type="ECO:0000313" key="1">
    <source>
        <dbReference type="EMBL" id="KAF2715850.1"/>
    </source>
</evidence>
<gene>
    <name evidence="1" type="ORF">K431DRAFT_236731</name>
</gene>
<protein>
    <submittedName>
        <fullName evidence="1">Uncharacterized protein</fullName>
    </submittedName>
</protein>
<organism evidence="1 2">
    <name type="scientific">Polychaeton citri CBS 116435</name>
    <dbReference type="NCBI Taxonomy" id="1314669"/>
    <lineage>
        <taxon>Eukaryota</taxon>
        <taxon>Fungi</taxon>
        <taxon>Dikarya</taxon>
        <taxon>Ascomycota</taxon>
        <taxon>Pezizomycotina</taxon>
        <taxon>Dothideomycetes</taxon>
        <taxon>Dothideomycetidae</taxon>
        <taxon>Capnodiales</taxon>
        <taxon>Capnodiaceae</taxon>
        <taxon>Polychaeton</taxon>
    </lineage>
</organism>
<dbReference type="EMBL" id="MU003963">
    <property type="protein sequence ID" value="KAF2715850.1"/>
    <property type="molecule type" value="Genomic_DNA"/>
</dbReference>
<dbReference type="SUPFAM" id="SSF56672">
    <property type="entry name" value="DNA/RNA polymerases"/>
    <property type="match status" value="1"/>
</dbReference>
<comment type="caution">
    <text evidence="1">The sequence shown here is derived from an EMBL/GenBank/DDBJ whole genome shotgun (WGS) entry which is preliminary data.</text>
</comment>
<name>A0A9P4PXX3_9PEZI</name>
<sequence>KYEFNKVSTTFLGYTISSNSLGISNNKVKVIPKTVKEIQSFLGFTNFYY</sequence>
<feature type="non-terminal residue" evidence="1">
    <location>
        <position position="1"/>
    </location>
</feature>
<dbReference type="OrthoDB" id="5599418at2759"/>
<reference evidence="1" key="1">
    <citation type="journal article" date="2020" name="Stud. Mycol.">
        <title>101 Dothideomycetes genomes: a test case for predicting lifestyles and emergence of pathogens.</title>
        <authorList>
            <person name="Haridas S."/>
            <person name="Albert R."/>
            <person name="Binder M."/>
            <person name="Bloem J."/>
            <person name="Labutti K."/>
            <person name="Salamov A."/>
            <person name="Andreopoulos B."/>
            <person name="Baker S."/>
            <person name="Barry K."/>
            <person name="Bills G."/>
            <person name="Bluhm B."/>
            <person name="Cannon C."/>
            <person name="Castanera R."/>
            <person name="Culley D."/>
            <person name="Daum C."/>
            <person name="Ezra D."/>
            <person name="Gonzalez J."/>
            <person name="Henrissat B."/>
            <person name="Kuo A."/>
            <person name="Liang C."/>
            <person name="Lipzen A."/>
            <person name="Lutzoni F."/>
            <person name="Magnuson J."/>
            <person name="Mondo S."/>
            <person name="Nolan M."/>
            <person name="Ohm R."/>
            <person name="Pangilinan J."/>
            <person name="Park H.-J."/>
            <person name="Ramirez L."/>
            <person name="Alfaro M."/>
            <person name="Sun H."/>
            <person name="Tritt A."/>
            <person name="Yoshinaga Y."/>
            <person name="Zwiers L.-H."/>
            <person name="Turgeon B."/>
            <person name="Goodwin S."/>
            <person name="Spatafora J."/>
            <person name="Crous P."/>
            <person name="Grigoriev I."/>
        </authorList>
    </citation>
    <scope>NUCLEOTIDE SEQUENCE</scope>
    <source>
        <strain evidence="1">CBS 116435</strain>
    </source>
</reference>